<dbReference type="Proteomes" id="UP000700596">
    <property type="component" value="Unassembled WGS sequence"/>
</dbReference>
<protein>
    <submittedName>
        <fullName evidence="3">Uncharacterized protein</fullName>
    </submittedName>
</protein>
<feature type="chain" id="PRO_5040163962" evidence="2">
    <location>
        <begin position="24"/>
        <end position="518"/>
    </location>
</feature>
<feature type="compositionally biased region" description="Basic and acidic residues" evidence="1">
    <location>
        <begin position="246"/>
        <end position="322"/>
    </location>
</feature>
<evidence type="ECO:0000256" key="1">
    <source>
        <dbReference type="SAM" id="MobiDB-lite"/>
    </source>
</evidence>
<feature type="region of interest" description="Disordered" evidence="1">
    <location>
        <begin position="106"/>
        <end position="148"/>
    </location>
</feature>
<feature type="compositionally biased region" description="Basic and acidic residues" evidence="1">
    <location>
        <begin position="421"/>
        <end position="430"/>
    </location>
</feature>
<evidence type="ECO:0000256" key="2">
    <source>
        <dbReference type="SAM" id="SignalP"/>
    </source>
</evidence>
<evidence type="ECO:0000313" key="3">
    <source>
        <dbReference type="EMBL" id="KAH7109468.1"/>
    </source>
</evidence>
<gene>
    <name evidence="3" type="ORF">B0J11DRAFT_601672</name>
</gene>
<dbReference type="EMBL" id="JAGMWT010000032">
    <property type="protein sequence ID" value="KAH7109468.1"/>
    <property type="molecule type" value="Genomic_DNA"/>
</dbReference>
<proteinExistence type="predicted"/>
<accession>A0A9P9CYN3</accession>
<feature type="signal peptide" evidence="2">
    <location>
        <begin position="1"/>
        <end position="23"/>
    </location>
</feature>
<comment type="caution">
    <text evidence="3">The sequence shown here is derived from an EMBL/GenBank/DDBJ whole genome shotgun (WGS) entry which is preliminary data.</text>
</comment>
<name>A0A9P9CYN3_9PLEO</name>
<evidence type="ECO:0000313" key="4">
    <source>
        <dbReference type="Proteomes" id="UP000700596"/>
    </source>
</evidence>
<feature type="region of interest" description="Disordered" evidence="1">
    <location>
        <begin position="404"/>
        <end position="430"/>
    </location>
</feature>
<keyword evidence="4" id="KW-1185">Reference proteome</keyword>
<feature type="compositionally biased region" description="Basic and acidic residues" evidence="1">
    <location>
        <begin position="163"/>
        <end position="228"/>
    </location>
</feature>
<sequence>MMAIVRVPVRILYLLLFIQGVIADLPPVSPANFHNIALLPADRSLTNLSTGQLEIRGLRDGRMKRFVFTRADDPCCDATRCRSVRGEFLDDKCKCKKCPKSKFPGPNGKTCQDDCPAGTEKVKGSRGCCRRGQQPNKKKSACEPTPDRKGPCGDGFILDSKEGSQSKLKDKDKVCTPDDDSKCKPGEIAETRSADDKDPKKKKDCAKPDPENDKKKCKPKKEYEHYDIWTDVNGNKSAKKTCRQTKNYEKNKNNNSRFDKIKAWKQQVWDREKPARDRKKEEERKKKEEEERKKKEEEERRKKEEEERRKKAEEDRVKDKKKERIGKCLPVVALMEGLNAAGGTNIPDVEKPYQWTSEFFDEDFITNDSSLDFWPGDLPLDEKVSVDTEAFKKEWAQTLEDKLDAKKPKPNCPGGRKRCTKRDEHPTPFEKPRHEKRFFQFLIAIANFARTIAMAIASRVTAVVARIVPRVKDIQRLFQLAKPGQSAIKATVQNMRAAAQRIVKNPNFRECLRAGVPL</sequence>
<dbReference type="AlphaFoldDB" id="A0A9P9CYN3"/>
<organism evidence="3 4">
    <name type="scientific">Dendryphion nanum</name>
    <dbReference type="NCBI Taxonomy" id="256645"/>
    <lineage>
        <taxon>Eukaryota</taxon>
        <taxon>Fungi</taxon>
        <taxon>Dikarya</taxon>
        <taxon>Ascomycota</taxon>
        <taxon>Pezizomycotina</taxon>
        <taxon>Dothideomycetes</taxon>
        <taxon>Pleosporomycetidae</taxon>
        <taxon>Pleosporales</taxon>
        <taxon>Torulaceae</taxon>
        <taxon>Dendryphion</taxon>
    </lineage>
</organism>
<reference evidence="3" key="1">
    <citation type="journal article" date="2021" name="Nat. Commun.">
        <title>Genetic determinants of endophytism in the Arabidopsis root mycobiome.</title>
        <authorList>
            <person name="Mesny F."/>
            <person name="Miyauchi S."/>
            <person name="Thiergart T."/>
            <person name="Pickel B."/>
            <person name="Atanasova L."/>
            <person name="Karlsson M."/>
            <person name="Huettel B."/>
            <person name="Barry K.W."/>
            <person name="Haridas S."/>
            <person name="Chen C."/>
            <person name="Bauer D."/>
            <person name="Andreopoulos W."/>
            <person name="Pangilinan J."/>
            <person name="LaButti K."/>
            <person name="Riley R."/>
            <person name="Lipzen A."/>
            <person name="Clum A."/>
            <person name="Drula E."/>
            <person name="Henrissat B."/>
            <person name="Kohler A."/>
            <person name="Grigoriev I.V."/>
            <person name="Martin F.M."/>
            <person name="Hacquard S."/>
        </authorList>
    </citation>
    <scope>NUCLEOTIDE SEQUENCE</scope>
    <source>
        <strain evidence="3">MPI-CAGE-CH-0243</strain>
    </source>
</reference>
<feature type="region of interest" description="Disordered" evidence="1">
    <location>
        <begin position="163"/>
        <end position="322"/>
    </location>
</feature>
<keyword evidence="2" id="KW-0732">Signal</keyword>